<keyword evidence="1" id="KW-0812">Transmembrane</keyword>
<name>A0ABP4I450_9PSEU</name>
<feature type="transmembrane region" description="Helical" evidence="1">
    <location>
        <begin position="12"/>
        <end position="32"/>
    </location>
</feature>
<sequence length="157" mass="17102">MPGQRRKPDRPILRGLLVWGIPIAVTVLWALSTPGIAPASRATVTAALVATYVLGGIGQIACIWAQWITMHRWEPATDDDHRLRVLTGQASVAALVGLVANHFWGETVVGLPVVVSLVAVVTMRDGAEAFLLAVKVRNRYYQRLPKRTPARHGEGVR</sequence>
<proteinExistence type="predicted"/>
<protein>
    <submittedName>
        <fullName evidence="2">Uncharacterized protein</fullName>
    </submittedName>
</protein>
<evidence type="ECO:0000313" key="2">
    <source>
        <dbReference type="EMBL" id="GAA1380733.1"/>
    </source>
</evidence>
<keyword evidence="3" id="KW-1185">Reference proteome</keyword>
<gene>
    <name evidence="2" type="ORF">GCM10009613_05530</name>
</gene>
<reference evidence="3" key="1">
    <citation type="journal article" date="2019" name="Int. J. Syst. Evol. Microbiol.">
        <title>The Global Catalogue of Microorganisms (GCM) 10K type strain sequencing project: providing services to taxonomists for standard genome sequencing and annotation.</title>
        <authorList>
            <consortium name="The Broad Institute Genomics Platform"/>
            <consortium name="The Broad Institute Genome Sequencing Center for Infectious Disease"/>
            <person name="Wu L."/>
            <person name="Ma J."/>
        </authorList>
    </citation>
    <scope>NUCLEOTIDE SEQUENCE [LARGE SCALE GENOMIC DNA]</scope>
    <source>
        <strain evidence="3">JCM 11896</strain>
    </source>
</reference>
<keyword evidence="1" id="KW-1133">Transmembrane helix</keyword>
<organism evidence="2 3">
    <name type="scientific">Pseudonocardia kongjuensis</name>
    <dbReference type="NCBI Taxonomy" id="102227"/>
    <lineage>
        <taxon>Bacteria</taxon>
        <taxon>Bacillati</taxon>
        <taxon>Actinomycetota</taxon>
        <taxon>Actinomycetes</taxon>
        <taxon>Pseudonocardiales</taxon>
        <taxon>Pseudonocardiaceae</taxon>
        <taxon>Pseudonocardia</taxon>
    </lineage>
</organism>
<dbReference type="EMBL" id="BAAAJK010000001">
    <property type="protein sequence ID" value="GAA1380733.1"/>
    <property type="molecule type" value="Genomic_DNA"/>
</dbReference>
<dbReference type="Proteomes" id="UP001501414">
    <property type="component" value="Unassembled WGS sequence"/>
</dbReference>
<evidence type="ECO:0000256" key="1">
    <source>
        <dbReference type="SAM" id="Phobius"/>
    </source>
</evidence>
<evidence type="ECO:0000313" key="3">
    <source>
        <dbReference type="Proteomes" id="UP001501414"/>
    </source>
</evidence>
<comment type="caution">
    <text evidence="2">The sequence shown here is derived from an EMBL/GenBank/DDBJ whole genome shotgun (WGS) entry which is preliminary data.</text>
</comment>
<accession>A0ABP4I450</accession>
<keyword evidence="1" id="KW-0472">Membrane</keyword>
<dbReference type="RefSeq" id="WP_344017979.1">
    <property type="nucleotide sequence ID" value="NZ_BAAAJK010000001.1"/>
</dbReference>
<feature type="transmembrane region" description="Helical" evidence="1">
    <location>
        <begin position="44"/>
        <end position="65"/>
    </location>
</feature>